<feature type="domain" description="CDCP1 third and sixth CUB" evidence="4">
    <location>
        <begin position="250"/>
        <end position="339"/>
    </location>
</feature>
<reference evidence="7 8" key="1">
    <citation type="journal article" date="2019" name="Sci. Data">
        <title>Hybrid genome assembly and annotation of Danionella translucida.</title>
        <authorList>
            <person name="Kadobianskyi M."/>
            <person name="Schulze L."/>
            <person name="Schuelke M."/>
            <person name="Judkewitz B."/>
        </authorList>
    </citation>
    <scope>NUCLEOTIDE SEQUENCE [LARGE SCALE GENOMIC DNA]</scope>
    <source>
        <strain evidence="7 8">Bolton</strain>
    </source>
</reference>
<evidence type="ECO:0000259" key="4">
    <source>
        <dbReference type="Pfam" id="PF23665"/>
    </source>
</evidence>
<evidence type="ECO:0000313" key="7">
    <source>
        <dbReference type="EMBL" id="TRY87365.1"/>
    </source>
</evidence>
<dbReference type="OrthoDB" id="8960034at2759"/>
<sequence length="871" mass="96015">MGSSAVPVLMGLILLQNLQISVQEVQAFKWEGLETNKREELLTNREELLNIGGCDEIEVTPDPDTMVIFSKKPGAAADCSVCREDDSSQTCSSELRLIETKPHRLTFNCSEPGDVFTAEINQEIECTSFPCPYKVVHPDSTRFLEFSRTFTWDLKTLPGSMFQLDFPSSGMKQIKPSESCPDKHTYQIITYQREGPTTIGTFCRNGSISEIQVRYRGRVSLEVAKGTALEPSSFQLSPGPPSTGLVEVTMKLPRTESTTDFFSPNFETGFYTEDRFKWNFVVEPMLNFTVSVKKYRPPECLKKEGITVDYVLGEKTTFTKKLTDAQPVNQQGDFSLTLNSYLCSVDLRNEEGLSLEIVNKNLDSFCEMSLNSVVLEKIVMPAGTKADLSFLDCPFQDLQLTGTKTIGKGRTHTNWAGREWGLHVDLGSGSGRSVAETSLTIPSLDPSLPMPLDRLSWVLKVPAQGALELSHPSKPLHQSVPDGECEESVSMLISELAGSSIGHFCSTSKGAIQKIQIRGDTSVTVTPKSVKGLDPELGVILKVTTNPEMNENVVFTVSPLVLGSTYLSSPNWPDAMNPSSSAAWIINLPSEHKAELQIINYTKPECSAGQAQITSRPLDSTGPPQTWKEDQSFPSQFQSFYLAVSSCEAKSGGLALLSRITLQKESKKLLGIILAVVGGILALAIIALIVVCVIRKRKSNMSSNRSSIYFPKGKPVLPGHATFPKSRTDNESHEYASIGDPSLFGHVQDKNPLPDSDWSNGHPVDTYRPFTGPIGSTPPEDSADFSLNRRDRRSERDAYQPFLSPPNTFNLPRPRSPLISQGSLGFEDRRMMDNELNTFKGAGDMNPIRLSSDESRLRPQVDSDSENEETI</sequence>
<dbReference type="PANTHER" id="PTHR14477:SF1">
    <property type="entry name" value="CUB DOMAIN-CONTAINING PROTEIN 1"/>
    <property type="match status" value="1"/>
</dbReference>
<dbReference type="EMBL" id="SRMA01026135">
    <property type="protein sequence ID" value="TRY87366.1"/>
    <property type="molecule type" value="Genomic_DNA"/>
</dbReference>
<feature type="domain" description="CDCP1 second and fifth CUB" evidence="6">
    <location>
        <begin position="454"/>
        <end position="529"/>
    </location>
</feature>
<feature type="domain" description="CDCP1 second and fifth CUB" evidence="6">
    <location>
        <begin position="135"/>
        <end position="237"/>
    </location>
</feature>
<feature type="chain" id="PRO_5044617443" description="CUB domain-containing protein" evidence="3">
    <location>
        <begin position="28"/>
        <end position="871"/>
    </location>
</feature>
<feature type="domain" description="CDCP1 first CUB" evidence="5">
    <location>
        <begin position="56"/>
        <end position="126"/>
    </location>
</feature>
<keyword evidence="8" id="KW-1185">Reference proteome</keyword>
<keyword evidence="2" id="KW-1133">Transmembrane helix</keyword>
<dbReference type="AlphaFoldDB" id="A0A553QBS9"/>
<comment type="caution">
    <text evidence="7">The sequence shown here is derived from an EMBL/GenBank/DDBJ whole genome shotgun (WGS) entry which is preliminary data.</text>
</comment>
<organism evidence="7 8">
    <name type="scientific">Danionella cerebrum</name>
    <dbReference type="NCBI Taxonomy" id="2873325"/>
    <lineage>
        <taxon>Eukaryota</taxon>
        <taxon>Metazoa</taxon>
        <taxon>Chordata</taxon>
        <taxon>Craniata</taxon>
        <taxon>Vertebrata</taxon>
        <taxon>Euteleostomi</taxon>
        <taxon>Actinopterygii</taxon>
        <taxon>Neopterygii</taxon>
        <taxon>Teleostei</taxon>
        <taxon>Ostariophysi</taxon>
        <taxon>Cypriniformes</taxon>
        <taxon>Danionidae</taxon>
        <taxon>Danioninae</taxon>
        <taxon>Danionella</taxon>
    </lineage>
</organism>
<evidence type="ECO:0000256" key="2">
    <source>
        <dbReference type="SAM" id="Phobius"/>
    </source>
</evidence>
<evidence type="ECO:0000313" key="8">
    <source>
        <dbReference type="Proteomes" id="UP000316079"/>
    </source>
</evidence>
<dbReference type="EMBL" id="SRMA01026135">
    <property type="protein sequence ID" value="TRY87365.1"/>
    <property type="molecule type" value="Genomic_DNA"/>
</dbReference>
<feature type="region of interest" description="Disordered" evidence="1">
    <location>
        <begin position="720"/>
        <end position="816"/>
    </location>
</feature>
<evidence type="ECO:0000259" key="5">
    <source>
        <dbReference type="Pfam" id="PF23667"/>
    </source>
</evidence>
<feature type="signal peptide" evidence="3">
    <location>
        <begin position="1"/>
        <end position="27"/>
    </location>
</feature>
<evidence type="ECO:0000256" key="3">
    <source>
        <dbReference type="SAM" id="SignalP"/>
    </source>
</evidence>
<protein>
    <recommendedName>
        <fullName evidence="9">CUB domain-containing protein</fullName>
    </recommendedName>
</protein>
<feature type="domain" description="CDCP1 third and sixth CUB" evidence="4">
    <location>
        <begin position="551"/>
        <end position="660"/>
    </location>
</feature>
<evidence type="ECO:0000256" key="1">
    <source>
        <dbReference type="SAM" id="MobiDB-lite"/>
    </source>
</evidence>
<evidence type="ECO:0000259" key="6">
    <source>
        <dbReference type="Pfam" id="PF23668"/>
    </source>
</evidence>
<keyword evidence="3" id="KW-0732">Signal</keyword>
<dbReference type="InterPro" id="IPR038811">
    <property type="entry name" value="CDCP1"/>
</dbReference>
<dbReference type="Proteomes" id="UP000316079">
    <property type="component" value="Unassembled WGS sequence"/>
</dbReference>
<dbReference type="InterPro" id="IPR056266">
    <property type="entry name" value="CDCP1_CUB_3rd_6th"/>
</dbReference>
<feature type="compositionally biased region" description="Basic and acidic residues" evidence="1">
    <location>
        <begin position="851"/>
        <end position="861"/>
    </location>
</feature>
<dbReference type="InterPro" id="IPR056268">
    <property type="entry name" value="CUB_CDCP1_1st"/>
</dbReference>
<gene>
    <name evidence="7" type="ORF">DNTS_003939</name>
</gene>
<evidence type="ECO:0008006" key="9">
    <source>
        <dbReference type="Google" id="ProtNLM"/>
    </source>
</evidence>
<proteinExistence type="predicted"/>
<feature type="transmembrane region" description="Helical" evidence="2">
    <location>
        <begin position="669"/>
        <end position="694"/>
    </location>
</feature>
<feature type="compositionally biased region" description="Basic and acidic residues" evidence="1">
    <location>
        <begin position="787"/>
        <end position="798"/>
    </location>
</feature>
<dbReference type="Pfam" id="PF23667">
    <property type="entry name" value="CUB_CDCP1_1"/>
    <property type="match status" value="1"/>
</dbReference>
<reference evidence="7" key="2">
    <citation type="submission" date="2019-04" db="EMBL/GenBank/DDBJ databases">
        <authorList>
            <person name="Kadobianskyi M."/>
            <person name="Schulze L."/>
            <person name="Schuelke M."/>
            <person name="Judkewitz B."/>
        </authorList>
    </citation>
    <scope>NUCLEOTIDE SEQUENCE</scope>
    <source>
        <strain evidence="7">Bolton</strain>
        <tissue evidence="7">Whole-body</tissue>
    </source>
</reference>
<dbReference type="PANTHER" id="PTHR14477">
    <property type="entry name" value="CUB DOMAIN-CONTAINING PROTEIN 1"/>
    <property type="match status" value="1"/>
</dbReference>
<dbReference type="InterPro" id="IPR056269">
    <property type="entry name" value="CUB_CDCP1_2nd_5th"/>
</dbReference>
<keyword evidence="2" id="KW-0472">Membrane</keyword>
<keyword evidence="2" id="KW-0812">Transmembrane</keyword>
<accession>A0A553QBS9</accession>
<dbReference type="Pfam" id="PF23668">
    <property type="entry name" value="CUB_CDCP1_2"/>
    <property type="match status" value="2"/>
</dbReference>
<feature type="region of interest" description="Disordered" evidence="1">
    <location>
        <begin position="837"/>
        <end position="871"/>
    </location>
</feature>
<dbReference type="Pfam" id="PF23665">
    <property type="entry name" value="CDCP1_CUB_6"/>
    <property type="match status" value="2"/>
</dbReference>
<name>A0A553QBS9_9TELE</name>